<protein>
    <submittedName>
        <fullName evidence="2">Uncharacterized protein</fullName>
    </submittedName>
</protein>
<dbReference type="AlphaFoldDB" id="A0AAW1ZC23"/>
<evidence type="ECO:0000313" key="3">
    <source>
        <dbReference type="Proteomes" id="UP001479290"/>
    </source>
</evidence>
<gene>
    <name evidence="2" type="ORF">ABG768_012114</name>
</gene>
<dbReference type="EMBL" id="JAWDJR010000019">
    <property type="protein sequence ID" value="KAK9957914.1"/>
    <property type="molecule type" value="Genomic_DNA"/>
</dbReference>
<comment type="caution">
    <text evidence="2">The sequence shown here is derived from an EMBL/GenBank/DDBJ whole genome shotgun (WGS) entry which is preliminary data.</text>
</comment>
<dbReference type="Proteomes" id="UP001479290">
    <property type="component" value="Unassembled WGS sequence"/>
</dbReference>
<dbReference type="PROSITE" id="PS51257">
    <property type="entry name" value="PROKAR_LIPOPROTEIN"/>
    <property type="match status" value="1"/>
</dbReference>
<sequence length="530" mass="61565">MIKVLAVVSLTAFLSCYGVQSAELSYNDLSEQILNSGTVVFLDFLEKVRNATEKIVKDDQFRKTRMTVQRFVKNLKDFAKPMKNAESGSQDNSTISLQRFFSFMADAPVGATIKEISDKFFFPYMNSYRQSFKNETMVEIWKEMESYYLPGAPPIYSKPMEFFSYLLGKAVVGSQLVNMIGPLVETVSDIGIINFNQLHEEVQVVMDQIRQKAFEISILERQKEKNDFLISLRTASGLIVFYWDKVLEHTGSPLFHAIYLDSMKQWAELIELRNTSEKYHVLLDPDTRNCLLNWIERHFDKFIDALALEYYSRGNEALGLDRFNQSNWAIVKSTVVCSLPVYKQLSEVGFGITEINRFLHRVNHIILILEGNDASPTFRQTFLEGIIRGNLDLFSPVIEGEKSKSEDNQLLLPLRVIRKVFHDVWSFFLHIEGFRDFDETEHQQSINELNRVRSIVINELLKSKAFTREQLEEAPKNFIQAIHQILEKLKQYTDLVDGFDENIDPTALVFERSLHRTNKKFHEVWDHLLE</sequence>
<name>A0AAW1ZC23_CULAL</name>
<proteinExistence type="predicted"/>
<evidence type="ECO:0000256" key="1">
    <source>
        <dbReference type="SAM" id="SignalP"/>
    </source>
</evidence>
<organism evidence="2 3">
    <name type="scientific">Culter alburnus</name>
    <name type="common">Topmouth culter</name>
    <dbReference type="NCBI Taxonomy" id="194366"/>
    <lineage>
        <taxon>Eukaryota</taxon>
        <taxon>Metazoa</taxon>
        <taxon>Chordata</taxon>
        <taxon>Craniata</taxon>
        <taxon>Vertebrata</taxon>
        <taxon>Euteleostomi</taxon>
        <taxon>Actinopterygii</taxon>
        <taxon>Neopterygii</taxon>
        <taxon>Teleostei</taxon>
        <taxon>Ostariophysi</taxon>
        <taxon>Cypriniformes</taxon>
        <taxon>Xenocyprididae</taxon>
        <taxon>Xenocypridinae</taxon>
        <taxon>Culter</taxon>
    </lineage>
</organism>
<feature type="signal peptide" evidence="1">
    <location>
        <begin position="1"/>
        <end position="21"/>
    </location>
</feature>
<reference evidence="2 3" key="1">
    <citation type="submission" date="2024-05" db="EMBL/GenBank/DDBJ databases">
        <title>A high-quality chromosomal-level genome assembly of Topmouth culter (Culter alburnus).</title>
        <authorList>
            <person name="Zhao H."/>
        </authorList>
    </citation>
    <scope>NUCLEOTIDE SEQUENCE [LARGE SCALE GENOMIC DNA]</scope>
    <source>
        <strain evidence="2">CATC2023</strain>
        <tissue evidence="2">Muscle</tissue>
    </source>
</reference>
<feature type="chain" id="PRO_5043665677" evidence="1">
    <location>
        <begin position="22"/>
        <end position="530"/>
    </location>
</feature>
<keyword evidence="1" id="KW-0732">Signal</keyword>
<evidence type="ECO:0000313" key="2">
    <source>
        <dbReference type="EMBL" id="KAK9957914.1"/>
    </source>
</evidence>
<keyword evidence="3" id="KW-1185">Reference proteome</keyword>
<accession>A0AAW1ZC23</accession>